<evidence type="ECO:0000313" key="1">
    <source>
        <dbReference type="EMBL" id="RAU20417.1"/>
    </source>
</evidence>
<sequence length="63" mass="6773">MEINRLAAQLAANIAPSASDDDVLRLCIGMALSQDMTDEELALLVSAVDQYDGRREKSHPTAA</sequence>
<accession>A0A364NU64</accession>
<organism evidence="1 2">
    <name type="scientific">Paramagnetospirillum kuznetsovii</name>
    <dbReference type="NCBI Taxonomy" id="2053833"/>
    <lineage>
        <taxon>Bacteria</taxon>
        <taxon>Pseudomonadati</taxon>
        <taxon>Pseudomonadota</taxon>
        <taxon>Alphaproteobacteria</taxon>
        <taxon>Rhodospirillales</taxon>
        <taxon>Magnetospirillaceae</taxon>
        <taxon>Paramagnetospirillum</taxon>
    </lineage>
</organism>
<proteinExistence type="predicted"/>
<comment type="caution">
    <text evidence="1">The sequence shown here is derived from an EMBL/GenBank/DDBJ whole genome shotgun (WGS) entry which is preliminary data.</text>
</comment>
<protein>
    <submittedName>
        <fullName evidence="1">Uncharacterized protein</fullName>
    </submittedName>
</protein>
<gene>
    <name evidence="1" type="ORF">CU669_18360</name>
</gene>
<keyword evidence="2" id="KW-1185">Reference proteome</keyword>
<reference evidence="1 2" key="1">
    <citation type="submission" date="2017-11" db="EMBL/GenBank/DDBJ databases">
        <title>Draft genome sequence of magnetotactic bacterium Magnetospirillum kuznetsovii LBB-42.</title>
        <authorList>
            <person name="Grouzdev D.S."/>
            <person name="Rysina M.S."/>
            <person name="Baslerov R.V."/>
            <person name="Koziaeva V."/>
        </authorList>
    </citation>
    <scope>NUCLEOTIDE SEQUENCE [LARGE SCALE GENOMIC DNA]</scope>
    <source>
        <strain evidence="1 2">LBB-42</strain>
    </source>
</reference>
<evidence type="ECO:0000313" key="2">
    <source>
        <dbReference type="Proteomes" id="UP000251075"/>
    </source>
</evidence>
<dbReference type="EMBL" id="PGTO01000023">
    <property type="protein sequence ID" value="RAU20417.1"/>
    <property type="molecule type" value="Genomic_DNA"/>
</dbReference>
<dbReference type="AlphaFoldDB" id="A0A364NU64"/>
<dbReference type="Proteomes" id="UP000251075">
    <property type="component" value="Unassembled WGS sequence"/>
</dbReference>
<name>A0A364NU64_9PROT</name>